<evidence type="ECO:0000313" key="10">
    <source>
        <dbReference type="EMBL" id="KAF9477476.1"/>
    </source>
</evidence>
<feature type="region of interest" description="Disordered" evidence="8">
    <location>
        <begin position="227"/>
        <end position="333"/>
    </location>
</feature>
<evidence type="ECO:0000256" key="4">
    <source>
        <dbReference type="ARBA" id="ARBA00022833"/>
    </source>
</evidence>
<dbReference type="GO" id="GO:0005737">
    <property type="term" value="C:cytoplasm"/>
    <property type="evidence" value="ECO:0007669"/>
    <property type="project" value="TreeGrafter"/>
</dbReference>
<feature type="compositionally biased region" description="Low complexity" evidence="8">
    <location>
        <begin position="124"/>
        <end position="134"/>
    </location>
</feature>
<comment type="caution">
    <text evidence="10">The sequence shown here is derived from an EMBL/GenBank/DDBJ whole genome shotgun (WGS) entry which is preliminary data.</text>
</comment>
<dbReference type="SMART" id="SM00132">
    <property type="entry name" value="LIM"/>
    <property type="match status" value="2"/>
</dbReference>
<evidence type="ECO:0000256" key="6">
    <source>
        <dbReference type="ARBA" id="ARBA00023242"/>
    </source>
</evidence>
<dbReference type="CDD" id="cd09326">
    <property type="entry name" value="LIM_CRP_like"/>
    <property type="match status" value="2"/>
</dbReference>
<dbReference type="Proteomes" id="UP000807469">
    <property type="component" value="Unassembled WGS sequence"/>
</dbReference>
<dbReference type="GO" id="GO:0046872">
    <property type="term" value="F:metal ion binding"/>
    <property type="evidence" value="ECO:0007669"/>
    <property type="project" value="UniProtKB-KW"/>
</dbReference>
<evidence type="ECO:0000313" key="11">
    <source>
        <dbReference type="Proteomes" id="UP000807469"/>
    </source>
</evidence>
<reference evidence="10" key="1">
    <citation type="submission" date="2020-11" db="EMBL/GenBank/DDBJ databases">
        <authorList>
            <consortium name="DOE Joint Genome Institute"/>
            <person name="Ahrendt S."/>
            <person name="Riley R."/>
            <person name="Andreopoulos W."/>
            <person name="Labutti K."/>
            <person name="Pangilinan J."/>
            <person name="Ruiz-Duenas F.J."/>
            <person name="Barrasa J.M."/>
            <person name="Sanchez-Garcia M."/>
            <person name="Camarero S."/>
            <person name="Miyauchi S."/>
            <person name="Serrano A."/>
            <person name="Linde D."/>
            <person name="Babiker R."/>
            <person name="Drula E."/>
            <person name="Ayuso-Fernandez I."/>
            <person name="Pacheco R."/>
            <person name="Padilla G."/>
            <person name="Ferreira P."/>
            <person name="Barriuso J."/>
            <person name="Kellner H."/>
            <person name="Castanera R."/>
            <person name="Alfaro M."/>
            <person name="Ramirez L."/>
            <person name="Pisabarro A.G."/>
            <person name="Kuo A."/>
            <person name="Tritt A."/>
            <person name="Lipzen A."/>
            <person name="He G."/>
            <person name="Yan M."/>
            <person name="Ng V."/>
            <person name="Cullen D."/>
            <person name="Martin F."/>
            <person name="Rosso M.-N."/>
            <person name="Henrissat B."/>
            <person name="Hibbett D."/>
            <person name="Martinez A.T."/>
            <person name="Grigoriev I.V."/>
        </authorList>
    </citation>
    <scope>NUCLEOTIDE SEQUENCE</scope>
    <source>
        <strain evidence="10">CIRM-BRFM 674</strain>
    </source>
</reference>
<keyword evidence="4 7" id="KW-0862">Zinc</keyword>
<evidence type="ECO:0000256" key="3">
    <source>
        <dbReference type="ARBA" id="ARBA00022737"/>
    </source>
</evidence>
<comment type="subcellular location">
    <subcellularLocation>
        <location evidence="1">Nucleus</location>
    </subcellularLocation>
</comment>
<name>A0A9P5YYF3_9AGAR</name>
<sequence length="406" mass="43400">MYGATPICPRCAKPVYLAEQTMGPGRKLYHKPCLACTSCNKRLDSFTLLEHDQEPYCKSCHLKLFGTRDLRHANLPVTSPPSTSPAASPTNSPLRTNPTGNFGGSLPNSTPFPPLRQSFWSTKPSNGNPSPSSPTNMRESRRIPAWDDSEDNMDTRADASGTTGNATDEETEVHNTLITPDQTSLPEADHNLGHPEQETHAVKNVASSQNTPMLTRTVHLNLDTMGRVSSPYKHHTSNSVGSRISPVRASSPLRENTTGGSAGYGSPSRAFSSGSFSGGAAEPDNYPNASPQPLRSMPTGTRYGVALGGSGSAASPVKTHSTGSPRKWGGETPQCERCGKSVYFAEQVRAVNKIFHKSCLRCTECGTSLDSRNLRDHEGVLFCGRCYAKNYGPQGGGYALLGKAGG</sequence>
<dbReference type="OrthoDB" id="8062037at2759"/>
<dbReference type="PROSITE" id="PS00478">
    <property type="entry name" value="LIM_DOMAIN_1"/>
    <property type="match status" value="2"/>
</dbReference>
<dbReference type="GO" id="GO:0030695">
    <property type="term" value="F:GTPase regulator activity"/>
    <property type="evidence" value="ECO:0007669"/>
    <property type="project" value="UniProtKB-ARBA"/>
</dbReference>
<feature type="compositionally biased region" description="Low complexity" evidence="8">
    <location>
        <begin position="84"/>
        <end position="93"/>
    </location>
</feature>
<dbReference type="AlphaFoldDB" id="A0A9P5YYF3"/>
<evidence type="ECO:0000256" key="8">
    <source>
        <dbReference type="SAM" id="MobiDB-lite"/>
    </source>
</evidence>
<keyword evidence="3" id="KW-0677">Repeat</keyword>
<dbReference type="GO" id="GO:0030036">
    <property type="term" value="P:actin cytoskeleton organization"/>
    <property type="evidence" value="ECO:0007669"/>
    <property type="project" value="TreeGrafter"/>
</dbReference>
<organism evidence="10 11">
    <name type="scientific">Pholiota conissans</name>
    <dbReference type="NCBI Taxonomy" id="109636"/>
    <lineage>
        <taxon>Eukaryota</taxon>
        <taxon>Fungi</taxon>
        <taxon>Dikarya</taxon>
        <taxon>Basidiomycota</taxon>
        <taxon>Agaricomycotina</taxon>
        <taxon>Agaricomycetes</taxon>
        <taxon>Agaricomycetidae</taxon>
        <taxon>Agaricales</taxon>
        <taxon>Agaricineae</taxon>
        <taxon>Strophariaceae</taxon>
        <taxon>Pholiota</taxon>
    </lineage>
</organism>
<dbReference type="PANTHER" id="PTHR24215:SF35">
    <property type="entry name" value="MUSCLE LIM PROTEIN MLP84B"/>
    <property type="match status" value="1"/>
</dbReference>
<protein>
    <recommendedName>
        <fullName evidence="9">LIM zinc-binding domain-containing protein</fullName>
    </recommendedName>
</protein>
<feature type="domain" description="LIM zinc-binding" evidence="9">
    <location>
        <begin position="333"/>
        <end position="393"/>
    </location>
</feature>
<evidence type="ECO:0000256" key="2">
    <source>
        <dbReference type="ARBA" id="ARBA00022723"/>
    </source>
</evidence>
<keyword evidence="2 7" id="KW-0479">Metal-binding</keyword>
<keyword evidence="11" id="KW-1185">Reference proteome</keyword>
<gene>
    <name evidence="10" type="ORF">BDN70DRAFT_881183</name>
</gene>
<feature type="region of interest" description="Disordered" evidence="8">
    <location>
        <begin position="73"/>
        <end position="171"/>
    </location>
</feature>
<dbReference type="Pfam" id="PF00412">
    <property type="entry name" value="LIM"/>
    <property type="match status" value="2"/>
</dbReference>
<dbReference type="InterPro" id="IPR001781">
    <property type="entry name" value="Znf_LIM"/>
</dbReference>
<dbReference type="PROSITE" id="PS50023">
    <property type="entry name" value="LIM_DOMAIN_2"/>
    <property type="match status" value="2"/>
</dbReference>
<accession>A0A9P5YYF3</accession>
<dbReference type="FunFam" id="2.10.110.10:FF:000001">
    <property type="entry name" value="Cysteine and glycine-rich protein 1"/>
    <property type="match status" value="2"/>
</dbReference>
<dbReference type="Gene3D" id="2.10.110.10">
    <property type="entry name" value="Cysteine Rich Protein"/>
    <property type="match status" value="2"/>
</dbReference>
<evidence type="ECO:0000256" key="5">
    <source>
        <dbReference type="ARBA" id="ARBA00023038"/>
    </source>
</evidence>
<dbReference type="EMBL" id="MU155260">
    <property type="protein sequence ID" value="KAF9477476.1"/>
    <property type="molecule type" value="Genomic_DNA"/>
</dbReference>
<feature type="domain" description="LIM zinc-binding" evidence="9">
    <location>
        <begin position="6"/>
        <end position="67"/>
    </location>
</feature>
<evidence type="ECO:0000256" key="1">
    <source>
        <dbReference type="ARBA" id="ARBA00004123"/>
    </source>
</evidence>
<keyword evidence="6" id="KW-0539">Nucleus</keyword>
<feature type="compositionally biased region" description="Low complexity" evidence="8">
    <location>
        <begin position="265"/>
        <end position="281"/>
    </location>
</feature>
<dbReference type="PANTHER" id="PTHR24215">
    <property type="entry name" value="RHO-GTPASE-ACTIVATING PROTEIN LRG1"/>
    <property type="match status" value="1"/>
</dbReference>
<keyword evidence="5 7" id="KW-0440">LIM domain</keyword>
<dbReference type="SUPFAM" id="SSF57716">
    <property type="entry name" value="Glucocorticoid receptor-like (DNA-binding domain)"/>
    <property type="match status" value="4"/>
</dbReference>
<evidence type="ECO:0000256" key="7">
    <source>
        <dbReference type="PROSITE-ProRule" id="PRU00125"/>
    </source>
</evidence>
<dbReference type="GO" id="GO:0005634">
    <property type="term" value="C:nucleus"/>
    <property type="evidence" value="ECO:0007669"/>
    <property type="project" value="UniProtKB-SubCell"/>
</dbReference>
<evidence type="ECO:0000259" key="9">
    <source>
        <dbReference type="PROSITE" id="PS50023"/>
    </source>
</evidence>
<proteinExistence type="predicted"/>